<gene>
    <name evidence="10" type="ORF">COS99_03525</name>
</gene>
<evidence type="ECO:0000256" key="4">
    <source>
        <dbReference type="ARBA" id="ARBA00022691"/>
    </source>
</evidence>
<evidence type="ECO:0000256" key="3">
    <source>
        <dbReference type="ARBA" id="ARBA00022679"/>
    </source>
</evidence>
<accession>A0A2J0KX09</accession>
<dbReference type="InterPro" id="IPR036724">
    <property type="entry name" value="Cobalamin-bd_sf"/>
</dbReference>
<keyword evidence="4" id="KW-0949">S-adenosyl-L-methionine</keyword>
<dbReference type="PANTHER" id="PTHR43409:SF7">
    <property type="entry name" value="BLL1977 PROTEIN"/>
    <property type="match status" value="1"/>
</dbReference>
<dbReference type="GO" id="GO:0031419">
    <property type="term" value="F:cobalamin binding"/>
    <property type="evidence" value="ECO:0007669"/>
    <property type="project" value="InterPro"/>
</dbReference>
<evidence type="ECO:0000256" key="1">
    <source>
        <dbReference type="ARBA" id="ARBA00001966"/>
    </source>
</evidence>
<dbReference type="Gene3D" id="3.40.50.280">
    <property type="entry name" value="Cobalamin-binding domain"/>
    <property type="match status" value="1"/>
</dbReference>
<dbReference type="SUPFAM" id="SSF102114">
    <property type="entry name" value="Radical SAM enzymes"/>
    <property type="match status" value="1"/>
</dbReference>
<dbReference type="SFLD" id="SFLDG01123">
    <property type="entry name" value="methyltransferase_(Class_B)"/>
    <property type="match status" value="1"/>
</dbReference>
<evidence type="ECO:0000313" key="10">
    <source>
        <dbReference type="EMBL" id="PIU41854.1"/>
    </source>
</evidence>
<dbReference type="SFLD" id="SFLDS00029">
    <property type="entry name" value="Radical_SAM"/>
    <property type="match status" value="1"/>
</dbReference>
<keyword evidence="5" id="KW-0479">Metal-binding</keyword>
<dbReference type="CDD" id="cd02068">
    <property type="entry name" value="radical_SAM_B12_BD"/>
    <property type="match status" value="1"/>
</dbReference>
<dbReference type="InterPro" id="IPR007197">
    <property type="entry name" value="rSAM"/>
</dbReference>
<comment type="caution">
    <text evidence="10">The sequence shown here is derived from an EMBL/GenBank/DDBJ whole genome shotgun (WGS) entry which is preliminary data.</text>
</comment>
<dbReference type="InterPro" id="IPR051198">
    <property type="entry name" value="BchE-like"/>
</dbReference>
<dbReference type="EMBL" id="PEWV01000032">
    <property type="protein sequence ID" value="PIU41854.1"/>
    <property type="molecule type" value="Genomic_DNA"/>
</dbReference>
<organism evidence="10 11">
    <name type="scientific">Candidatus Aquitaenariimonas noxiae</name>
    <dbReference type="NCBI Taxonomy" id="1974741"/>
    <lineage>
        <taxon>Bacteria</taxon>
        <taxon>Pseudomonadati</taxon>
        <taxon>Candidatus Omnitrophota</taxon>
        <taxon>Candidatus Aquitaenariimonas</taxon>
    </lineage>
</organism>
<dbReference type="PROSITE" id="PS51918">
    <property type="entry name" value="RADICAL_SAM"/>
    <property type="match status" value="1"/>
</dbReference>
<dbReference type="CDD" id="cd01335">
    <property type="entry name" value="Radical_SAM"/>
    <property type="match status" value="1"/>
</dbReference>
<dbReference type="InterPro" id="IPR023404">
    <property type="entry name" value="rSAM_horseshoe"/>
</dbReference>
<dbReference type="GO" id="GO:0051539">
    <property type="term" value="F:4 iron, 4 sulfur cluster binding"/>
    <property type="evidence" value="ECO:0007669"/>
    <property type="project" value="UniProtKB-KW"/>
</dbReference>
<dbReference type="PANTHER" id="PTHR43409">
    <property type="entry name" value="ANAEROBIC MAGNESIUM-PROTOPORPHYRIN IX MONOMETHYL ESTER CYCLASE-RELATED"/>
    <property type="match status" value="1"/>
</dbReference>
<dbReference type="Proteomes" id="UP000230052">
    <property type="component" value="Unassembled WGS sequence"/>
</dbReference>
<evidence type="ECO:0000259" key="9">
    <source>
        <dbReference type="PROSITE" id="PS51918"/>
    </source>
</evidence>
<evidence type="ECO:0000256" key="2">
    <source>
        <dbReference type="ARBA" id="ARBA00022603"/>
    </source>
</evidence>
<dbReference type="PROSITE" id="PS51332">
    <property type="entry name" value="B12_BINDING"/>
    <property type="match status" value="1"/>
</dbReference>
<keyword evidence="3" id="KW-0808">Transferase</keyword>
<dbReference type="GO" id="GO:0003824">
    <property type="term" value="F:catalytic activity"/>
    <property type="evidence" value="ECO:0007669"/>
    <property type="project" value="InterPro"/>
</dbReference>
<dbReference type="Pfam" id="PF02310">
    <property type="entry name" value="B12-binding"/>
    <property type="match status" value="1"/>
</dbReference>
<comment type="cofactor">
    <cofactor evidence="1">
        <name>[4Fe-4S] cluster</name>
        <dbReference type="ChEBI" id="CHEBI:49883"/>
    </cofactor>
</comment>
<keyword evidence="6" id="KW-0408">Iron</keyword>
<name>A0A2J0KX09_9BACT</name>
<dbReference type="SUPFAM" id="SSF52242">
    <property type="entry name" value="Cobalamin (vitamin B12)-binding domain"/>
    <property type="match status" value="1"/>
</dbReference>
<dbReference type="AlphaFoldDB" id="A0A2J0KX09"/>
<keyword evidence="7" id="KW-0411">Iron-sulfur</keyword>
<dbReference type="GO" id="GO:0046872">
    <property type="term" value="F:metal ion binding"/>
    <property type="evidence" value="ECO:0007669"/>
    <property type="project" value="UniProtKB-KW"/>
</dbReference>
<dbReference type="Gene3D" id="3.80.30.20">
    <property type="entry name" value="tm_1862 like domain"/>
    <property type="match status" value="1"/>
</dbReference>
<proteinExistence type="predicted"/>
<keyword evidence="2" id="KW-0489">Methyltransferase</keyword>
<dbReference type="InterPro" id="IPR006638">
    <property type="entry name" value="Elp3/MiaA/NifB-like_rSAM"/>
</dbReference>
<dbReference type="InterPro" id="IPR058240">
    <property type="entry name" value="rSAM_sf"/>
</dbReference>
<reference evidence="10 11" key="1">
    <citation type="submission" date="2017-09" db="EMBL/GenBank/DDBJ databases">
        <title>Depth-based differentiation of microbial function through sediment-hosted aquifers and enrichment of novel symbionts in the deep terrestrial subsurface.</title>
        <authorList>
            <person name="Probst A.J."/>
            <person name="Ladd B."/>
            <person name="Jarett J.K."/>
            <person name="Geller-Mcgrath D.E."/>
            <person name="Sieber C.M."/>
            <person name="Emerson J.B."/>
            <person name="Anantharaman K."/>
            <person name="Thomas B.C."/>
            <person name="Malmstrom R."/>
            <person name="Stieglmeier M."/>
            <person name="Klingl A."/>
            <person name="Woyke T."/>
            <person name="Ryan C.M."/>
            <person name="Banfield J.F."/>
        </authorList>
    </citation>
    <scope>NUCLEOTIDE SEQUENCE [LARGE SCALE GENOMIC DNA]</scope>
    <source>
        <strain evidence="10">CG07_land_8_20_14_0_80_42_15</strain>
    </source>
</reference>
<evidence type="ECO:0000256" key="5">
    <source>
        <dbReference type="ARBA" id="ARBA00022723"/>
    </source>
</evidence>
<feature type="domain" description="B12-binding" evidence="8">
    <location>
        <begin position="16"/>
        <end position="151"/>
    </location>
</feature>
<evidence type="ECO:0000259" key="8">
    <source>
        <dbReference type="PROSITE" id="PS51332"/>
    </source>
</evidence>
<dbReference type="SFLD" id="SFLDG01082">
    <property type="entry name" value="B12-binding_domain_containing"/>
    <property type="match status" value="1"/>
</dbReference>
<evidence type="ECO:0000256" key="7">
    <source>
        <dbReference type="ARBA" id="ARBA00023014"/>
    </source>
</evidence>
<evidence type="ECO:0000256" key="6">
    <source>
        <dbReference type="ARBA" id="ARBA00023004"/>
    </source>
</evidence>
<protein>
    <submittedName>
        <fullName evidence="10">Uncharacterized protein</fullName>
    </submittedName>
</protein>
<evidence type="ECO:0000313" key="11">
    <source>
        <dbReference type="Proteomes" id="UP000230052"/>
    </source>
</evidence>
<feature type="domain" description="Radical SAM core" evidence="9">
    <location>
        <begin position="200"/>
        <end position="439"/>
    </location>
</feature>
<dbReference type="InterPro" id="IPR006158">
    <property type="entry name" value="Cobalamin-bd"/>
</dbReference>
<sequence>MKQARLKIILINPPADIKDIYGKYSLLASLQPPIGLCSLASYLIKNGYEVKILDANVLHLSTVDIVRYLKNQSAQLVGIYVNTPSCHVVAKLVEEIKKANVVQSIVAGGPHITFLAESSLEQIPFDYCVIGEGEKTLLELANSIESNSKNLSNVDGLVFKTSDNRIIVNKPRGRISDLDTLPFPAIHLLPPISKYKPYLLHYKKLPFMPIITSRGCPHQCIFCNTPFGKSVSLHSAEYVVDYVEFLTKQFGVKEVFFCDDTFSINENRIYDICRLLKRKRIAISWYANMHANIKDKGIFKEMKKSGCWLVAIGVESGDERILRLIKKNVSLNQVTKTCKLALQSGLMLKTFFILGNPGETLETIEKTINFALSLKSHYPVFSLMTPYPGTELWNKAETYGVFSRSHFDKLLISSSTPIFVPFGLDKEILLKKQKEAYRRLYLNPGMIIRQLLSINSIEDVKKLLMAFYSFINIQGSK</sequence>
<dbReference type="SMART" id="SM00729">
    <property type="entry name" value="Elp3"/>
    <property type="match status" value="1"/>
</dbReference>
<dbReference type="InterPro" id="IPR034466">
    <property type="entry name" value="Methyltransferase_Class_B"/>
</dbReference>
<dbReference type="Pfam" id="PF04055">
    <property type="entry name" value="Radical_SAM"/>
    <property type="match status" value="1"/>
</dbReference>